<dbReference type="EMBL" id="LVZM01006380">
    <property type="protein sequence ID" value="OUC46596.1"/>
    <property type="molecule type" value="Genomic_DNA"/>
</dbReference>
<sequence>MLKKPKHDHQMTGSLIRMYKNDNTARRHTSSKSLSTSSQLGMVESISAIITMYKMSGNCAQEFSRQEENTDLSANERASKQASYNAICRLTKQTILLSSCDDR</sequence>
<gene>
    <name evidence="1" type="ORF">D917_00151</name>
</gene>
<accession>A0A1Y3ERT7</accession>
<dbReference type="Proteomes" id="UP000243006">
    <property type="component" value="Unassembled WGS sequence"/>
</dbReference>
<dbReference type="AlphaFoldDB" id="A0A1Y3ERT7"/>
<protein>
    <submittedName>
        <fullName evidence="1">Uncharacterized protein</fullName>
    </submittedName>
</protein>
<reference evidence="1 2" key="1">
    <citation type="submission" date="2015-04" db="EMBL/GenBank/DDBJ databases">
        <title>Draft genome of the roundworm Trichinella nativa.</title>
        <authorList>
            <person name="Mitreva M."/>
        </authorList>
    </citation>
    <scope>NUCLEOTIDE SEQUENCE [LARGE SCALE GENOMIC DNA]</scope>
    <source>
        <strain evidence="1 2">ISS45</strain>
    </source>
</reference>
<name>A0A1Y3ERT7_9BILA</name>
<comment type="caution">
    <text evidence="1">The sequence shown here is derived from an EMBL/GenBank/DDBJ whole genome shotgun (WGS) entry which is preliminary data.</text>
</comment>
<organism evidence="1 2">
    <name type="scientific">Trichinella nativa</name>
    <dbReference type="NCBI Taxonomy" id="6335"/>
    <lineage>
        <taxon>Eukaryota</taxon>
        <taxon>Metazoa</taxon>
        <taxon>Ecdysozoa</taxon>
        <taxon>Nematoda</taxon>
        <taxon>Enoplea</taxon>
        <taxon>Dorylaimia</taxon>
        <taxon>Trichinellida</taxon>
        <taxon>Trichinellidae</taxon>
        <taxon>Trichinella</taxon>
    </lineage>
</organism>
<proteinExistence type="predicted"/>
<evidence type="ECO:0000313" key="1">
    <source>
        <dbReference type="EMBL" id="OUC46596.1"/>
    </source>
</evidence>
<evidence type="ECO:0000313" key="2">
    <source>
        <dbReference type="Proteomes" id="UP000243006"/>
    </source>
</evidence>